<dbReference type="AlphaFoldDB" id="A0A0A2K644"/>
<dbReference type="OrthoDB" id="9981546at2759"/>
<dbReference type="RefSeq" id="XP_016603759.1">
    <property type="nucleotide sequence ID" value="XM_016738405.1"/>
</dbReference>
<dbReference type="HOGENOM" id="CLU_044875_0_0_1"/>
<protein>
    <recommendedName>
        <fullName evidence="2">F-box domain-containing protein</fullName>
    </recommendedName>
</protein>
<dbReference type="InterPro" id="IPR036047">
    <property type="entry name" value="F-box-like_dom_sf"/>
</dbReference>
<dbReference type="SUPFAM" id="SSF81383">
    <property type="entry name" value="F-box domain"/>
    <property type="match status" value="1"/>
</dbReference>
<dbReference type="VEuPathDB" id="FungiDB:PEXP_082320"/>
<dbReference type="InterPro" id="IPR001810">
    <property type="entry name" value="F-box_dom"/>
</dbReference>
<feature type="region of interest" description="Disordered" evidence="1">
    <location>
        <begin position="121"/>
        <end position="149"/>
    </location>
</feature>
<dbReference type="PROSITE" id="PS50181">
    <property type="entry name" value="FBOX"/>
    <property type="match status" value="1"/>
</dbReference>
<dbReference type="PhylomeDB" id="A0A0A2K644"/>
<dbReference type="GeneID" id="27673824"/>
<dbReference type="STRING" id="27334.A0A0A2K644"/>
<evidence type="ECO:0000256" key="1">
    <source>
        <dbReference type="SAM" id="MobiDB-lite"/>
    </source>
</evidence>
<feature type="compositionally biased region" description="Acidic residues" evidence="1">
    <location>
        <begin position="125"/>
        <end position="140"/>
    </location>
</feature>
<dbReference type="Proteomes" id="UP000030143">
    <property type="component" value="Unassembled WGS sequence"/>
</dbReference>
<comment type="caution">
    <text evidence="3">The sequence shown here is derived from an EMBL/GenBank/DDBJ whole genome shotgun (WGS) entry which is preliminary data.</text>
</comment>
<sequence>MNPTNPAVTLDSLPNEIFVQILSDFSTRSLLPLTSVNHRFHALVLRILHYRLLLSIPLKEYKLLLECFHPSSKLTEPHVFCKYLGTDGLSERHDGAGSLYDNVDTAHQLGRVMGLYSRFRPAVSNDDDDEEEEEEEEEERETNSSKFGFSPGRMLLLSEVVGFIRADMNTRREGHGEDAVIREVTLDGYEDFSQLCVVANLVQVRPGTLLLLSASTIEDGVVRLWRDWLRGQSRKTKKTNEIDCEGGSEKARTSSGEDILWVDMSKTVGLKIRVRPKAWDPSFPVLVHEDDRDDDSWVGYEVILQGQLLLLWRGSRVDLIELHIRSTYLLLAVEKSKEEQKIHQTNAMVIGAAPISVS</sequence>
<gene>
    <name evidence="3" type="ORF">PEX2_011280</name>
</gene>
<evidence type="ECO:0000259" key="2">
    <source>
        <dbReference type="PROSITE" id="PS50181"/>
    </source>
</evidence>
<evidence type="ECO:0000313" key="3">
    <source>
        <dbReference type="EMBL" id="KGO63327.1"/>
    </source>
</evidence>
<name>A0A0A2K644_PENEN</name>
<keyword evidence="4" id="KW-1185">Reference proteome</keyword>
<feature type="domain" description="F-box" evidence="2">
    <location>
        <begin position="7"/>
        <end position="53"/>
    </location>
</feature>
<dbReference type="EMBL" id="JQFZ01000003">
    <property type="protein sequence ID" value="KGO63327.1"/>
    <property type="molecule type" value="Genomic_DNA"/>
</dbReference>
<reference evidence="3 4" key="1">
    <citation type="journal article" date="2015" name="Mol. Plant Microbe Interact.">
        <title>Genome, transcriptome, and functional analyses of Penicillium expansum provide new insights into secondary metabolism and pathogenicity.</title>
        <authorList>
            <person name="Ballester A.R."/>
            <person name="Marcet-Houben M."/>
            <person name="Levin E."/>
            <person name="Sela N."/>
            <person name="Selma-Lazaro C."/>
            <person name="Carmona L."/>
            <person name="Wisniewski M."/>
            <person name="Droby S."/>
            <person name="Gonzalez-Candelas L."/>
            <person name="Gabaldon T."/>
        </authorList>
    </citation>
    <scope>NUCLEOTIDE SEQUENCE [LARGE SCALE GENOMIC DNA]</scope>
    <source>
        <strain evidence="3 4">MD-8</strain>
    </source>
</reference>
<evidence type="ECO:0000313" key="4">
    <source>
        <dbReference type="Proteomes" id="UP000030143"/>
    </source>
</evidence>
<accession>A0A0A2K644</accession>
<dbReference type="Pfam" id="PF12937">
    <property type="entry name" value="F-box-like"/>
    <property type="match status" value="1"/>
</dbReference>
<organism evidence="3 4">
    <name type="scientific">Penicillium expansum</name>
    <name type="common">Blue mold rot fungus</name>
    <dbReference type="NCBI Taxonomy" id="27334"/>
    <lineage>
        <taxon>Eukaryota</taxon>
        <taxon>Fungi</taxon>
        <taxon>Dikarya</taxon>
        <taxon>Ascomycota</taxon>
        <taxon>Pezizomycotina</taxon>
        <taxon>Eurotiomycetes</taxon>
        <taxon>Eurotiomycetidae</taxon>
        <taxon>Eurotiales</taxon>
        <taxon>Aspergillaceae</taxon>
        <taxon>Penicillium</taxon>
    </lineage>
</organism>
<proteinExistence type="predicted"/>